<sequence length="361" mass="39861">MVIGDFAGQSGAAAAYQDSKAAVLLGCRYRGDATISVTTAEEPQVDRSRFSRVPGSSLDICLDTVRPYSKCESNFAMLPYSILRTPPLHHNQDLAKVLAGTDVVISTIYGGSVLAETALINASKAAGVRRYLPCFFATVAPPKGALLLREMKEDVLNHIKKIKLPYTIVDVGWWYQVNLPRLPSGRIDYAVMETSDGIAGDGNVPTAIIDLRDVATYVARIISDPRTLNRMVFAYNEVFTPNQMYDLLERVSGEKIPRKYVPVEEIEAQVHAVEVTHPSPDSVEFITLAQLQYWRSCGVRGDNTPENAEYLGYLLAKDLYPDIKGTTLEAYAKEVLEGKGRRVYEHIMDLPSIKAANKGLK</sequence>
<evidence type="ECO:0000313" key="2">
    <source>
        <dbReference type="Proteomes" id="UP001153332"/>
    </source>
</evidence>
<dbReference type="Proteomes" id="UP001153332">
    <property type="component" value="Unassembled WGS sequence"/>
</dbReference>
<reference evidence="1" key="1">
    <citation type="submission" date="2022-12" db="EMBL/GenBank/DDBJ databases">
        <title>Genome Sequence of Lasiodiplodia mahajangana.</title>
        <authorList>
            <person name="Buettner E."/>
        </authorList>
    </citation>
    <scope>NUCLEOTIDE SEQUENCE</scope>
    <source>
        <strain evidence="1">VT137</strain>
    </source>
</reference>
<accession>A0ACC2JWH7</accession>
<name>A0ACC2JWH7_9PEZI</name>
<evidence type="ECO:0000313" key="1">
    <source>
        <dbReference type="EMBL" id="KAJ8131687.1"/>
    </source>
</evidence>
<gene>
    <name evidence="1" type="ORF">O1611_g1937</name>
</gene>
<protein>
    <submittedName>
        <fullName evidence="1">Uncharacterized protein</fullName>
    </submittedName>
</protein>
<organism evidence="1 2">
    <name type="scientific">Lasiodiplodia mahajangana</name>
    <dbReference type="NCBI Taxonomy" id="1108764"/>
    <lineage>
        <taxon>Eukaryota</taxon>
        <taxon>Fungi</taxon>
        <taxon>Dikarya</taxon>
        <taxon>Ascomycota</taxon>
        <taxon>Pezizomycotina</taxon>
        <taxon>Dothideomycetes</taxon>
        <taxon>Dothideomycetes incertae sedis</taxon>
        <taxon>Botryosphaeriales</taxon>
        <taxon>Botryosphaeriaceae</taxon>
        <taxon>Lasiodiplodia</taxon>
    </lineage>
</organism>
<dbReference type="EMBL" id="JAPUUL010000245">
    <property type="protein sequence ID" value="KAJ8131687.1"/>
    <property type="molecule type" value="Genomic_DNA"/>
</dbReference>
<keyword evidence="2" id="KW-1185">Reference proteome</keyword>
<comment type="caution">
    <text evidence="1">The sequence shown here is derived from an EMBL/GenBank/DDBJ whole genome shotgun (WGS) entry which is preliminary data.</text>
</comment>
<proteinExistence type="predicted"/>